<dbReference type="CDD" id="cd19096">
    <property type="entry name" value="AKR_Fe-S_oxidoreductase"/>
    <property type="match status" value="1"/>
</dbReference>
<dbReference type="Gene3D" id="1.10.1060.10">
    <property type="entry name" value="Alpha-helical ferredoxin"/>
    <property type="match status" value="1"/>
</dbReference>
<keyword evidence="2" id="KW-0408">Iron</keyword>
<keyword evidence="6" id="KW-1185">Reference proteome</keyword>
<gene>
    <name evidence="5" type="ORF">K040078D81_35240</name>
</gene>
<dbReference type="InterPro" id="IPR020471">
    <property type="entry name" value="AKR"/>
</dbReference>
<dbReference type="SUPFAM" id="SSF46548">
    <property type="entry name" value="alpha-helical ferredoxin"/>
    <property type="match status" value="1"/>
</dbReference>
<organism evidence="5 6">
    <name type="scientific">Blautia hominis</name>
    <dbReference type="NCBI Taxonomy" id="2025493"/>
    <lineage>
        <taxon>Bacteria</taxon>
        <taxon>Bacillati</taxon>
        <taxon>Bacillota</taxon>
        <taxon>Clostridia</taxon>
        <taxon>Lachnospirales</taxon>
        <taxon>Lachnospiraceae</taxon>
        <taxon>Blautia</taxon>
    </lineage>
</organism>
<dbReference type="SUPFAM" id="SSF51430">
    <property type="entry name" value="NAD(P)-linked oxidoreductase"/>
    <property type="match status" value="1"/>
</dbReference>
<evidence type="ECO:0000256" key="3">
    <source>
        <dbReference type="ARBA" id="ARBA00023014"/>
    </source>
</evidence>
<dbReference type="InterPro" id="IPR017896">
    <property type="entry name" value="4Fe4S_Fe-S-bd"/>
</dbReference>
<dbReference type="PANTHER" id="PTHR43312:SF2">
    <property type="entry name" value="OXIDOREDUCTASE"/>
    <property type="match status" value="1"/>
</dbReference>
<dbReference type="InterPro" id="IPR009051">
    <property type="entry name" value="Helical_ferredxn"/>
</dbReference>
<evidence type="ECO:0000256" key="1">
    <source>
        <dbReference type="ARBA" id="ARBA00022723"/>
    </source>
</evidence>
<evidence type="ECO:0000313" key="5">
    <source>
        <dbReference type="EMBL" id="GAA6409407.1"/>
    </source>
</evidence>
<comment type="caution">
    <text evidence="5">The sequence shown here is derived from an EMBL/GenBank/DDBJ whole genome shotgun (WGS) entry which is preliminary data.</text>
</comment>
<keyword evidence="3" id="KW-0411">Iron-sulfur</keyword>
<dbReference type="InterPro" id="IPR017900">
    <property type="entry name" value="4Fe4S_Fe_S_CS"/>
</dbReference>
<dbReference type="InterPro" id="IPR053135">
    <property type="entry name" value="AKR2_Oxidoreductase"/>
</dbReference>
<dbReference type="EMBL" id="BAABYW010000001">
    <property type="protein sequence ID" value="GAA6409407.1"/>
    <property type="molecule type" value="Genomic_DNA"/>
</dbReference>
<dbReference type="RefSeq" id="WP_390407065.1">
    <property type="nucleotide sequence ID" value="NZ_BAABYW010000001.1"/>
</dbReference>
<accession>A0ABQ0BD74</accession>
<dbReference type="Pfam" id="PF13534">
    <property type="entry name" value="Fer4_17"/>
    <property type="match status" value="1"/>
</dbReference>
<proteinExistence type="predicted"/>
<dbReference type="PANTHER" id="PTHR43312">
    <property type="entry name" value="D-THREO-ALDOSE 1-DEHYDROGENASE"/>
    <property type="match status" value="1"/>
</dbReference>
<sequence>MQYKEYKGIRLSRLGMGVMRLPVEDQDDSRIDHRAAKAMIDRCMESGINYYDTAFIYHGGKSEEFLGRALAEYPRDSYYVADKFNLQAKPDYQKQFARQLKRLQMESIDFYLLHGIQDSFADTILECGCVDYFDAMKKQGKIKYLGFSFHGSPEKLVNMLNAYPWDFAQIQLNYYDWYFGDAKRLYEILEEAKIPVMVMEPVHGGLLANLTEDAERELKAETPDASQASFAMRWVMSLDNVQVVLSGMSDQAQVADNINTFDKALPLTETEQANIKKAAGIQYSAVAVACTACRYCCPDCPRHLDIPFLLKSYNEAKLGGAWRLDRLNALPGEKKPASCIGCGSCSRHCPQGFDIPKYMDEMKTMMKKD</sequence>
<dbReference type="PROSITE" id="PS00198">
    <property type="entry name" value="4FE4S_FER_1"/>
    <property type="match status" value="1"/>
</dbReference>
<dbReference type="InterPro" id="IPR023210">
    <property type="entry name" value="NADP_OxRdtase_dom"/>
</dbReference>
<name>A0ABQ0BD74_9FIRM</name>
<dbReference type="InterPro" id="IPR036812">
    <property type="entry name" value="NAD(P)_OxRdtase_dom_sf"/>
</dbReference>
<dbReference type="PRINTS" id="PR00069">
    <property type="entry name" value="ALDKETRDTASE"/>
</dbReference>
<keyword evidence="1" id="KW-0479">Metal-binding</keyword>
<protein>
    <submittedName>
        <fullName evidence="5">Aldo/keto reductase</fullName>
    </submittedName>
</protein>
<dbReference type="Proteomes" id="UP001600943">
    <property type="component" value="Unassembled WGS sequence"/>
</dbReference>
<dbReference type="Gene3D" id="3.20.20.100">
    <property type="entry name" value="NADP-dependent oxidoreductase domain"/>
    <property type="match status" value="1"/>
</dbReference>
<evidence type="ECO:0000313" key="6">
    <source>
        <dbReference type="Proteomes" id="UP001600943"/>
    </source>
</evidence>
<evidence type="ECO:0000256" key="2">
    <source>
        <dbReference type="ARBA" id="ARBA00023004"/>
    </source>
</evidence>
<dbReference type="PROSITE" id="PS51379">
    <property type="entry name" value="4FE4S_FER_2"/>
    <property type="match status" value="1"/>
</dbReference>
<evidence type="ECO:0000259" key="4">
    <source>
        <dbReference type="PROSITE" id="PS51379"/>
    </source>
</evidence>
<reference evidence="5 6" key="1">
    <citation type="submission" date="2024-04" db="EMBL/GenBank/DDBJ databases">
        <title>Defined microbial consortia suppress multidrug-resistant proinflammatory Enterobacteriaceae via ecological control.</title>
        <authorList>
            <person name="Furuichi M."/>
            <person name="Kawaguchi T."/>
            <person name="Pust M."/>
            <person name="Yasuma K."/>
            <person name="Plichta D."/>
            <person name="Hasegawa N."/>
            <person name="Ohya T."/>
            <person name="Bhattarai S."/>
            <person name="Sasajima S."/>
            <person name="Aoto Y."/>
            <person name="Tuganbaev T."/>
            <person name="Yaginuma M."/>
            <person name="Ueda M."/>
            <person name="Okahashi N."/>
            <person name="Amafuji K."/>
            <person name="Kiridooshi Y."/>
            <person name="Sugita K."/>
            <person name="Strazar M."/>
            <person name="Skelly A."/>
            <person name="Suda W."/>
            <person name="Hattori M."/>
            <person name="Nakamoto N."/>
            <person name="Caballero S."/>
            <person name="Norman J."/>
            <person name="Olle B."/>
            <person name="Tanoue T."/>
            <person name="Arita M."/>
            <person name="Bucci V."/>
            <person name="Atarashi K."/>
            <person name="Xavier R."/>
            <person name="Honda K."/>
        </authorList>
    </citation>
    <scope>NUCLEOTIDE SEQUENCE [LARGE SCALE GENOMIC DNA]</scope>
    <source>
        <strain evidence="6">k04-0078-D8-1</strain>
    </source>
</reference>
<feature type="domain" description="4Fe-4S ferredoxin-type" evidence="4">
    <location>
        <begin position="330"/>
        <end position="361"/>
    </location>
</feature>
<dbReference type="Pfam" id="PF00248">
    <property type="entry name" value="Aldo_ket_red"/>
    <property type="match status" value="1"/>
</dbReference>